<gene>
    <name evidence="3" type="ORF">SAMN02982927_02382</name>
</gene>
<evidence type="ECO:0000313" key="4">
    <source>
        <dbReference type="Proteomes" id="UP000198752"/>
    </source>
</evidence>
<dbReference type="OrthoDB" id="1750748at2"/>
<dbReference type="STRING" id="269670.SAMN02982927_02382"/>
<keyword evidence="1" id="KW-1133">Transmembrane helix</keyword>
<dbReference type="RefSeq" id="WP_093673235.1">
    <property type="nucleotide sequence ID" value="NZ_FOOY01000016.1"/>
</dbReference>
<dbReference type="PANTHER" id="PTHR41307:SF1">
    <property type="entry name" value="MEMBRANE PROTEIN"/>
    <property type="match status" value="1"/>
</dbReference>
<feature type="transmembrane region" description="Helical" evidence="1">
    <location>
        <begin position="105"/>
        <end position="129"/>
    </location>
</feature>
<dbReference type="SUPFAM" id="SSF103473">
    <property type="entry name" value="MFS general substrate transporter"/>
    <property type="match status" value="1"/>
</dbReference>
<dbReference type="Gene3D" id="1.10.1900.10">
    <property type="entry name" value="c-terminal domain of poly(a) binding protein"/>
    <property type="match status" value="1"/>
</dbReference>
<dbReference type="EMBL" id="FOOY01000016">
    <property type="protein sequence ID" value="SFG66219.1"/>
    <property type="molecule type" value="Genomic_DNA"/>
</dbReference>
<organism evidence="3 4">
    <name type="scientific">Sporolactobacillus nakayamae</name>
    <dbReference type="NCBI Taxonomy" id="269670"/>
    <lineage>
        <taxon>Bacteria</taxon>
        <taxon>Bacillati</taxon>
        <taxon>Bacillota</taxon>
        <taxon>Bacilli</taxon>
        <taxon>Bacillales</taxon>
        <taxon>Sporolactobacillaceae</taxon>
        <taxon>Sporolactobacillus</taxon>
    </lineage>
</organism>
<evidence type="ECO:0000313" key="3">
    <source>
        <dbReference type="EMBL" id="SFG66219.1"/>
    </source>
</evidence>
<protein>
    <recommendedName>
        <fullName evidence="2">HAAS transmembrane region domain-containing protein</fullName>
    </recommendedName>
</protein>
<keyword evidence="1" id="KW-0812">Transmembrane</keyword>
<keyword evidence="4" id="KW-1185">Reference proteome</keyword>
<feature type="transmembrane region" description="Helical" evidence="1">
    <location>
        <begin position="76"/>
        <end position="93"/>
    </location>
</feature>
<feature type="transmembrane region" description="Helical" evidence="1">
    <location>
        <begin position="225"/>
        <end position="243"/>
    </location>
</feature>
<accession>A0A1I2TPY9</accession>
<dbReference type="PANTHER" id="PTHR41307">
    <property type="entry name" value="MEMBRANE PROTEIN-RELATED"/>
    <property type="match status" value="1"/>
</dbReference>
<feature type="transmembrane region" description="Helical" evidence="1">
    <location>
        <begin position="141"/>
        <end position="161"/>
    </location>
</feature>
<dbReference type="Pfam" id="PF08006">
    <property type="entry name" value="HAAS_TM"/>
    <property type="match status" value="1"/>
</dbReference>
<evidence type="ECO:0000259" key="2">
    <source>
        <dbReference type="Pfam" id="PF08006"/>
    </source>
</evidence>
<dbReference type="InterPro" id="IPR012963">
    <property type="entry name" value="HAAS_TM"/>
</dbReference>
<feature type="transmembrane region" description="Helical" evidence="1">
    <location>
        <begin position="173"/>
        <end position="205"/>
    </location>
</feature>
<name>A0A1I2TPY9_9BACL</name>
<sequence>MAALLKERREFLQNLRIYLLSSGKKEEETEEIVGELEDHLYEAEKHGKSVQDIIGQSPKAYMEQLAGEMPFDYKNLLIYVPLILIGLICYNILNKAVEGVFSYSLLEAVGDIVITLIGLGLIIVLFKYVASSKLSKISEGLLFYGGSLTPIILLVALTYLDRAVDSPMIHLGLVWRILAVALACLFLIGIAIWAKTWVSIIIPFLSLSPELVLNQTGMQETSKTVLSTVITFLGLGIYIFIVFKRERKKETKIL</sequence>
<dbReference type="Proteomes" id="UP000198752">
    <property type="component" value="Unassembled WGS sequence"/>
</dbReference>
<evidence type="ECO:0000256" key="1">
    <source>
        <dbReference type="SAM" id="Phobius"/>
    </source>
</evidence>
<dbReference type="InterPro" id="IPR036259">
    <property type="entry name" value="MFS_trans_sf"/>
</dbReference>
<dbReference type="SUPFAM" id="SSF158560">
    <property type="entry name" value="BH3980-like"/>
    <property type="match status" value="1"/>
</dbReference>
<dbReference type="AlphaFoldDB" id="A0A1I2TPY9"/>
<proteinExistence type="predicted"/>
<reference evidence="4" key="1">
    <citation type="submission" date="2016-10" db="EMBL/GenBank/DDBJ databases">
        <authorList>
            <person name="Varghese N."/>
            <person name="Submissions S."/>
        </authorList>
    </citation>
    <scope>NUCLEOTIDE SEQUENCE [LARGE SCALE GENOMIC DNA]</scope>
    <source>
        <strain evidence="4">ATCC 700379</strain>
    </source>
</reference>
<feature type="domain" description="HAAS transmembrane region" evidence="2">
    <location>
        <begin position="89"/>
        <end position="202"/>
    </location>
</feature>
<keyword evidence="1" id="KW-0472">Membrane</keyword>